<dbReference type="InterPro" id="IPR052171">
    <property type="entry name" value="NHEJ_LigD"/>
</dbReference>
<dbReference type="Proteomes" id="UP000598350">
    <property type="component" value="Unassembled WGS sequence"/>
</dbReference>
<gene>
    <name evidence="2" type="ORF">HPE63_05925</name>
</gene>
<feature type="domain" description="DNA ligase D polymerase" evidence="1">
    <location>
        <begin position="20"/>
        <end position="272"/>
    </location>
</feature>
<dbReference type="Pfam" id="PF21686">
    <property type="entry name" value="LigD_Prim-Pol"/>
    <property type="match status" value="1"/>
</dbReference>
<dbReference type="Gene3D" id="3.90.920.10">
    <property type="entry name" value="DNA primase, PRIM domain"/>
    <property type="match status" value="1"/>
</dbReference>
<keyword evidence="3" id="KW-1185">Reference proteome</keyword>
<accession>A0ABR7VDI9</accession>
<dbReference type="EMBL" id="JABTCG010000002">
    <property type="protein sequence ID" value="MBD0850202.1"/>
    <property type="molecule type" value="Genomic_DNA"/>
</dbReference>
<evidence type="ECO:0000313" key="3">
    <source>
        <dbReference type="Proteomes" id="UP000598350"/>
    </source>
</evidence>
<reference evidence="2 3" key="1">
    <citation type="submission" date="2020-05" db="EMBL/GenBank/DDBJ databases">
        <title>The draft genome sequence of Maribacter arenosus CAU 1321.</title>
        <authorList>
            <person name="Mu L."/>
        </authorList>
    </citation>
    <scope>NUCLEOTIDE SEQUENCE [LARGE SCALE GENOMIC DNA]</scope>
    <source>
        <strain evidence="2 3">CAU 1321</strain>
    </source>
</reference>
<protein>
    <submittedName>
        <fullName evidence="2">ATP-dependent DNA ligase</fullName>
    </submittedName>
</protein>
<proteinExistence type="predicted"/>
<name>A0ABR7VDI9_9FLAO</name>
<keyword evidence="2" id="KW-0436">Ligase</keyword>
<dbReference type="InterPro" id="IPR014145">
    <property type="entry name" value="LigD_pol_dom"/>
</dbReference>
<comment type="caution">
    <text evidence="2">The sequence shown here is derived from an EMBL/GenBank/DDBJ whole genome shotgun (WGS) entry which is preliminary data.</text>
</comment>
<dbReference type="PANTHER" id="PTHR42705">
    <property type="entry name" value="BIFUNCTIONAL NON-HOMOLOGOUS END JOINING PROTEIN LIGD"/>
    <property type="match status" value="1"/>
</dbReference>
<dbReference type="CDD" id="cd04861">
    <property type="entry name" value="LigD_Pol_like"/>
    <property type="match status" value="1"/>
</dbReference>
<evidence type="ECO:0000313" key="2">
    <source>
        <dbReference type="EMBL" id="MBD0850202.1"/>
    </source>
</evidence>
<evidence type="ECO:0000259" key="1">
    <source>
        <dbReference type="Pfam" id="PF21686"/>
    </source>
</evidence>
<sequence>MVLANTTSSDKVFFPKSGITKGDLIHYYETIADYMLPYLEDRPLTMHRFPKGISEEGFFQKNASDYFPDWINKAKVKKKSGWVNSVICNNKETLSYLANQGTITFHVTLSKIDKLDYPDKLIIDLDPSVHDFTSVRKGAHLLRDLLVEQLGLSVYIMLTGSEGVHLVVPLMRIENFDEVRIFAKKVVTYMAEKYPKDFTIAIRKDKRKGRLFLDYLRNSYAQTAVCPYSVRALQKAPVAMPIAWDELDKLNDSQAFNIHTAGHRLTKNEDPWKDFTKNAKILSDANKRMDLLIQQGIS</sequence>
<dbReference type="NCBIfam" id="TIGR02778">
    <property type="entry name" value="ligD_pol"/>
    <property type="match status" value="1"/>
</dbReference>
<organism evidence="2 3">
    <name type="scientific">Maribacter arenosus</name>
    <dbReference type="NCBI Taxonomy" id="1854708"/>
    <lineage>
        <taxon>Bacteria</taxon>
        <taxon>Pseudomonadati</taxon>
        <taxon>Bacteroidota</taxon>
        <taxon>Flavobacteriia</taxon>
        <taxon>Flavobacteriales</taxon>
        <taxon>Flavobacteriaceae</taxon>
        <taxon>Maribacter</taxon>
    </lineage>
</organism>
<dbReference type="PANTHER" id="PTHR42705:SF2">
    <property type="entry name" value="BIFUNCTIONAL NON-HOMOLOGOUS END JOINING PROTEIN LIGD"/>
    <property type="match status" value="1"/>
</dbReference>
<dbReference type="GO" id="GO:0016874">
    <property type="term" value="F:ligase activity"/>
    <property type="evidence" value="ECO:0007669"/>
    <property type="project" value="UniProtKB-KW"/>
</dbReference>